<protein>
    <submittedName>
        <fullName evidence="1">Uncharacterized protein</fullName>
    </submittedName>
</protein>
<dbReference type="AlphaFoldDB" id="A0A0D9VS07"/>
<accession>A0A0D9VS07</accession>
<organism evidence="1 2">
    <name type="scientific">Leersia perrieri</name>
    <dbReference type="NCBI Taxonomy" id="77586"/>
    <lineage>
        <taxon>Eukaryota</taxon>
        <taxon>Viridiplantae</taxon>
        <taxon>Streptophyta</taxon>
        <taxon>Embryophyta</taxon>
        <taxon>Tracheophyta</taxon>
        <taxon>Spermatophyta</taxon>
        <taxon>Magnoliopsida</taxon>
        <taxon>Liliopsida</taxon>
        <taxon>Poales</taxon>
        <taxon>Poaceae</taxon>
        <taxon>BOP clade</taxon>
        <taxon>Oryzoideae</taxon>
        <taxon>Oryzeae</taxon>
        <taxon>Oryzinae</taxon>
        <taxon>Leersia</taxon>
    </lineage>
</organism>
<dbReference type="HOGENOM" id="CLU_2761434_0_0_1"/>
<keyword evidence="2" id="KW-1185">Reference proteome</keyword>
<dbReference type="Proteomes" id="UP000032180">
    <property type="component" value="Chromosome 3"/>
</dbReference>
<proteinExistence type="predicted"/>
<reference evidence="2" key="2">
    <citation type="submission" date="2013-12" db="EMBL/GenBank/DDBJ databases">
        <authorList>
            <person name="Yu Y."/>
            <person name="Lee S."/>
            <person name="de Baynast K."/>
            <person name="Wissotski M."/>
            <person name="Liu L."/>
            <person name="Talag J."/>
            <person name="Goicoechea J."/>
            <person name="Angelova A."/>
            <person name="Jetty R."/>
            <person name="Kudrna D."/>
            <person name="Golser W."/>
            <person name="Rivera L."/>
            <person name="Zhang J."/>
            <person name="Wing R."/>
        </authorList>
    </citation>
    <scope>NUCLEOTIDE SEQUENCE</scope>
</reference>
<reference evidence="1" key="3">
    <citation type="submission" date="2015-04" db="UniProtKB">
        <authorList>
            <consortium name="EnsemblPlants"/>
        </authorList>
    </citation>
    <scope>IDENTIFICATION</scope>
</reference>
<sequence length="70" mass="8157">MARRLLEAMHQSFHGSHESMGSLSGQNYLFKLHRESKDYGENLKFVKPVQLKAVDNVVERPIKEKFRGQK</sequence>
<dbReference type="EnsemblPlants" id="LPERR03G09710.3">
    <property type="protein sequence ID" value="LPERR03G09710.3"/>
    <property type="gene ID" value="LPERR03G09710"/>
</dbReference>
<name>A0A0D9VS07_9ORYZ</name>
<reference evidence="1 2" key="1">
    <citation type="submission" date="2012-08" db="EMBL/GenBank/DDBJ databases">
        <title>Oryza genome evolution.</title>
        <authorList>
            <person name="Wing R.A."/>
        </authorList>
    </citation>
    <scope>NUCLEOTIDE SEQUENCE</scope>
</reference>
<evidence type="ECO:0000313" key="2">
    <source>
        <dbReference type="Proteomes" id="UP000032180"/>
    </source>
</evidence>
<evidence type="ECO:0000313" key="1">
    <source>
        <dbReference type="EnsemblPlants" id="LPERR03G09710.3"/>
    </source>
</evidence>
<dbReference type="Gramene" id="LPERR03G09710.3">
    <property type="protein sequence ID" value="LPERR03G09710.3"/>
    <property type="gene ID" value="LPERR03G09710"/>
</dbReference>